<feature type="domain" description="Peptidase M16 N-terminal" evidence="7">
    <location>
        <begin position="62"/>
        <end position="175"/>
    </location>
</feature>
<keyword evidence="6" id="KW-0482">Metalloprotease</keyword>
<keyword evidence="2" id="KW-0645">Protease</keyword>
<dbReference type="SUPFAM" id="SSF63411">
    <property type="entry name" value="LuxS/MPP-like metallohydrolase"/>
    <property type="match status" value="2"/>
</dbReference>
<dbReference type="InterPro" id="IPR011249">
    <property type="entry name" value="Metalloenz_LuxS/M16"/>
</dbReference>
<proteinExistence type="inferred from homology"/>
<evidence type="ECO:0000256" key="4">
    <source>
        <dbReference type="ARBA" id="ARBA00022801"/>
    </source>
</evidence>
<dbReference type="NCBIfam" id="NF047421">
    <property type="entry name" value="YfmH_fam"/>
    <property type="match status" value="1"/>
</dbReference>
<reference evidence="10" key="1">
    <citation type="submission" date="2016-10" db="EMBL/GenBank/DDBJ databases">
        <authorList>
            <person name="Varghese N."/>
            <person name="Submissions S."/>
        </authorList>
    </citation>
    <scope>NUCLEOTIDE SEQUENCE [LARGE SCALE GENOMIC DNA]</scope>
    <source>
        <strain evidence="10">DSM 16108</strain>
    </source>
</reference>
<gene>
    <name evidence="9" type="ORF">SAMN04488569_104011</name>
</gene>
<evidence type="ECO:0000256" key="1">
    <source>
        <dbReference type="ARBA" id="ARBA00007261"/>
    </source>
</evidence>
<dbReference type="Pfam" id="PF05193">
    <property type="entry name" value="Peptidase_M16_C"/>
    <property type="match status" value="1"/>
</dbReference>
<keyword evidence="4" id="KW-0378">Hydrolase</keyword>
<dbReference type="InterPro" id="IPR050626">
    <property type="entry name" value="Peptidase_M16"/>
</dbReference>
<dbReference type="Pfam" id="PF00675">
    <property type="entry name" value="Peptidase_M16"/>
    <property type="match status" value="1"/>
</dbReference>
<dbReference type="GO" id="GO:0008237">
    <property type="term" value="F:metallopeptidase activity"/>
    <property type="evidence" value="ECO:0007669"/>
    <property type="project" value="UniProtKB-KW"/>
</dbReference>
<dbReference type="GO" id="GO:0006508">
    <property type="term" value="P:proteolysis"/>
    <property type="evidence" value="ECO:0007669"/>
    <property type="project" value="UniProtKB-KW"/>
</dbReference>
<evidence type="ECO:0000256" key="3">
    <source>
        <dbReference type="ARBA" id="ARBA00022723"/>
    </source>
</evidence>
<dbReference type="GO" id="GO:0046872">
    <property type="term" value="F:metal ion binding"/>
    <property type="evidence" value="ECO:0007669"/>
    <property type="project" value="UniProtKB-KW"/>
</dbReference>
<evidence type="ECO:0000256" key="6">
    <source>
        <dbReference type="ARBA" id="ARBA00023049"/>
    </source>
</evidence>
<dbReference type="InterPro" id="IPR011765">
    <property type="entry name" value="Pept_M16_N"/>
</dbReference>
<evidence type="ECO:0000256" key="2">
    <source>
        <dbReference type="ARBA" id="ARBA00022670"/>
    </source>
</evidence>
<keyword evidence="10" id="KW-1185">Reference proteome</keyword>
<dbReference type="Gene3D" id="3.30.830.10">
    <property type="entry name" value="Metalloenzyme, LuxS/M16 peptidase-like"/>
    <property type="match status" value="2"/>
</dbReference>
<dbReference type="OrthoDB" id="9811314at2"/>
<evidence type="ECO:0000313" key="10">
    <source>
        <dbReference type="Proteomes" id="UP000199589"/>
    </source>
</evidence>
<name>A0A1I3ZYP7_9LACT</name>
<dbReference type="AlphaFoldDB" id="A0A1I3ZYP7"/>
<evidence type="ECO:0000259" key="7">
    <source>
        <dbReference type="Pfam" id="PF00675"/>
    </source>
</evidence>
<organism evidence="9 10">
    <name type="scientific">Marinilactibacillus piezotolerans</name>
    <dbReference type="NCBI Taxonomy" id="258723"/>
    <lineage>
        <taxon>Bacteria</taxon>
        <taxon>Bacillati</taxon>
        <taxon>Bacillota</taxon>
        <taxon>Bacilli</taxon>
        <taxon>Lactobacillales</taxon>
        <taxon>Carnobacteriaceae</taxon>
        <taxon>Marinilactibacillus</taxon>
    </lineage>
</organism>
<keyword evidence="3" id="KW-0479">Metal-binding</keyword>
<dbReference type="PANTHER" id="PTHR43690">
    <property type="entry name" value="NARDILYSIN"/>
    <property type="match status" value="1"/>
</dbReference>
<feature type="domain" description="Peptidase M16 C-terminal" evidence="8">
    <location>
        <begin position="181"/>
        <end position="362"/>
    </location>
</feature>
<comment type="similarity">
    <text evidence="1">Belongs to the peptidase M16 family.</text>
</comment>
<dbReference type="InterPro" id="IPR007863">
    <property type="entry name" value="Peptidase_M16_C"/>
</dbReference>
<sequence length="430" mass="49803">MEKIEYAQLNETIYKEILPNGLTVILLPKIDFYKTYALFSTNFGSIDQQFIPIGETDFKKMPDGIAHFLEHKMFEKKDGDVFDDFSKLGASANAFTSFTKTAYLFSSTSHFKENLETLLDFVQKPYFTNKSVNKEKGIIRQEIQMYDDLPEWRVMFGLLENLYPNHPASIDIAGTIESIEDITAELLYENYHTFYHPSNMQLFVTGNFEIEQTIEWIRKNQNLKQFEEAKEIKRRYPSEENTKVIPSGEIKLPVNKPKVLVGIKGKKNKLKGAAALRQLISVEFLLKLLFGETSSTYLKLYDEGLIDDSFNYEYTFEREIDHLSVGGDTKEPDQLISILKNLLLKAAESPDLNEKHFEIVKKRSIGESLQSFNSLEFIAHQFNDVQFEDVTVFDIIHLMESIELEDIKKVAMQYINSENMSEFRVTPKLK</sequence>
<accession>A0A1I3ZYP7</accession>
<keyword evidence="5" id="KW-0862">Zinc</keyword>
<evidence type="ECO:0000259" key="8">
    <source>
        <dbReference type="Pfam" id="PF05193"/>
    </source>
</evidence>
<evidence type="ECO:0000313" key="9">
    <source>
        <dbReference type="EMBL" id="SFK48669.1"/>
    </source>
</evidence>
<dbReference type="Proteomes" id="UP000199589">
    <property type="component" value="Unassembled WGS sequence"/>
</dbReference>
<evidence type="ECO:0000256" key="5">
    <source>
        <dbReference type="ARBA" id="ARBA00022833"/>
    </source>
</evidence>
<dbReference type="PANTHER" id="PTHR43690:SF18">
    <property type="entry name" value="INSULIN-DEGRADING ENZYME-RELATED"/>
    <property type="match status" value="1"/>
</dbReference>
<dbReference type="RefSeq" id="WP_091898221.1">
    <property type="nucleotide sequence ID" value="NZ_FOSJ01000040.1"/>
</dbReference>
<dbReference type="EMBL" id="FOSJ01000040">
    <property type="protein sequence ID" value="SFK48669.1"/>
    <property type="molecule type" value="Genomic_DNA"/>
</dbReference>
<protein>
    <submittedName>
        <fullName evidence="9">Predicted Zn-dependent peptidase</fullName>
    </submittedName>
</protein>